<proteinExistence type="predicted"/>
<evidence type="ECO:0000313" key="2">
    <source>
        <dbReference type="Proteomes" id="UP000499080"/>
    </source>
</evidence>
<reference evidence="1 2" key="1">
    <citation type="journal article" date="2019" name="Sci. Rep.">
        <title>Orb-weaving spider Araneus ventricosus genome elucidates the spidroin gene catalogue.</title>
        <authorList>
            <person name="Kono N."/>
            <person name="Nakamura H."/>
            <person name="Ohtoshi R."/>
            <person name="Moran D.A.P."/>
            <person name="Shinohara A."/>
            <person name="Yoshida Y."/>
            <person name="Fujiwara M."/>
            <person name="Mori M."/>
            <person name="Tomita M."/>
            <person name="Arakawa K."/>
        </authorList>
    </citation>
    <scope>NUCLEOTIDE SEQUENCE [LARGE SCALE GENOMIC DNA]</scope>
</reference>
<organism evidence="1 2">
    <name type="scientific">Araneus ventricosus</name>
    <name type="common">Orbweaver spider</name>
    <name type="synonym">Epeira ventricosa</name>
    <dbReference type="NCBI Taxonomy" id="182803"/>
    <lineage>
        <taxon>Eukaryota</taxon>
        <taxon>Metazoa</taxon>
        <taxon>Ecdysozoa</taxon>
        <taxon>Arthropoda</taxon>
        <taxon>Chelicerata</taxon>
        <taxon>Arachnida</taxon>
        <taxon>Araneae</taxon>
        <taxon>Araneomorphae</taxon>
        <taxon>Entelegynae</taxon>
        <taxon>Araneoidea</taxon>
        <taxon>Araneidae</taxon>
        <taxon>Araneus</taxon>
    </lineage>
</organism>
<sequence>MEEAATRYWSDSSNTPYWIKENENWATFVFNRVKEIRLLSDPDGWNHISEQLNPADLPSRGCSFENLANSSWSLGPPYLKNPPEY</sequence>
<dbReference type="AlphaFoldDB" id="A0A4Y2B4Z0"/>
<dbReference type="PANTHER" id="PTHR47331">
    <property type="entry name" value="PHD-TYPE DOMAIN-CONTAINING PROTEIN"/>
    <property type="match status" value="1"/>
</dbReference>
<comment type="caution">
    <text evidence="1">The sequence shown here is derived from an EMBL/GenBank/DDBJ whole genome shotgun (WGS) entry which is preliminary data.</text>
</comment>
<protein>
    <submittedName>
        <fullName evidence="1">Uncharacterized protein</fullName>
    </submittedName>
</protein>
<dbReference type="Proteomes" id="UP000499080">
    <property type="component" value="Unassembled WGS sequence"/>
</dbReference>
<dbReference type="OrthoDB" id="6434576at2759"/>
<dbReference type="PANTHER" id="PTHR47331:SF6">
    <property type="entry name" value="DOUBLECORTIN DOMAIN-CONTAINING PROTEIN"/>
    <property type="match status" value="1"/>
</dbReference>
<gene>
    <name evidence="1" type="ORF">AVEN_118369_1</name>
</gene>
<accession>A0A4Y2B4Z0</accession>
<dbReference type="EMBL" id="BGPR01000053">
    <property type="protein sequence ID" value="GBL87431.1"/>
    <property type="molecule type" value="Genomic_DNA"/>
</dbReference>
<keyword evidence="2" id="KW-1185">Reference proteome</keyword>
<evidence type="ECO:0000313" key="1">
    <source>
        <dbReference type="EMBL" id="GBL87431.1"/>
    </source>
</evidence>
<name>A0A4Y2B4Z0_ARAVE</name>